<keyword evidence="6" id="KW-0862">Zinc</keyword>
<accession>A0A6C0H610</accession>
<evidence type="ECO:0000256" key="5">
    <source>
        <dbReference type="ARBA" id="ARBA00022786"/>
    </source>
</evidence>
<keyword evidence="3" id="KW-0677">Repeat</keyword>
<keyword evidence="1" id="KW-0808">Transferase</keyword>
<dbReference type="InterPro" id="IPR031127">
    <property type="entry name" value="E3_UB_ligase_RBR"/>
</dbReference>
<proteinExistence type="predicted"/>
<feature type="domain" description="RING-type" evidence="7">
    <location>
        <begin position="1"/>
        <end position="281"/>
    </location>
</feature>
<keyword evidence="2" id="KW-0479">Metal-binding</keyword>
<dbReference type="PROSITE" id="PS51873">
    <property type="entry name" value="TRIAD"/>
    <property type="match status" value="1"/>
</dbReference>
<dbReference type="SUPFAM" id="SSF57850">
    <property type="entry name" value="RING/U-box"/>
    <property type="match status" value="1"/>
</dbReference>
<sequence>MKECPICIEINDNFFQCYDCKYECCIKCMKQYLLSSKKDVNCINCGTIILYDRFIKLFDKKWRLGVYKEYKKELLYEKEMLMCPLTLGRMKEDKDKNELIKILSKDLDEYDGIVKEKQKKKNEIYRSIELLRYKISEIDKDIKELYMPPINLLKKKINEIKNRKMIVKNKYNYKCITENCKGYLNELYKCDLCETSFCSNCFTKKEKEHKCDNNLVLTCNEIKTNAKPCPKCNEFIMKIDGCDQMFCVMCGTAFSWKTGKVENGIIHNPHAHSFFEKHPELMVINRCVERIPNYEMIHKINDGIILNLYRRVAEFNQYKMERIVNYLSDNNIDLNDDIREKYLKNMINDKEMKRMIFLRYKRLNYKKTELKIILDSVDVLENILWKVCNLFMNSSNIKNELMDIKQFLVEFETDTNNLLMNLAKDNNYSQCFTIKGLFGNLMEI</sequence>
<evidence type="ECO:0000256" key="6">
    <source>
        <dbReference type="ARBA" id="ARBA00022833"/>
    </source>
</evidence>
<protein>
    <recommendedName>
        <fullName evidence="7">RING-type domain-containing protein</fullName>
    </recommendedName>
</protein>
<dbReference type="PANTHER" id="PTHR11685">
    <property type="entry name" value="RBR FAMILY RING FINGER AND IBR DOMAIN-CONTAINING"/>
    <property type="match status" value="1"/>
</dbReference>
<organism evidence="8">
    <name type="scientific">viral metagenome</name>
    <dbReference type="NCBI Taxonomy" id="1070528"/>
    <lineage>
        <taxon>unclassified sequences</taxon>
        <taxon>metagenomes</taxon>
        <taxon>organismal metagenomes</taxon>
    </lineage>
</organism>
<evidence type="ECO:0000256" key="4">
    <source>
        <dbReference type="ARBA" id="ARBA00022771"/>
    </source>
</evidence>
<dbReference type="InterPro" id="IPR044066">
    <property type="entry name" value="TRIAD_supradom"/>
</dbReference>
<keyword evidence="4" id="KW-0863">Zinc-finger</keyword>
<dbReference type="GO" id="GO:0004842">
    <property type="term" value="F:ubiquitin-protein transferase activity"/>
    <property type="evidence" value="ECO:0007669"/>
    <property type="project" value="InterPro"/>
</dbReference>
<evidence type="ECO:0000256" key="2">
    <source>
        <dbReference type="ARBA" id="ARBA00022723"/>
    </source>
</evidence>
<evidence type="ECO:0000313" key="8">
    <source>
        <dbReference type="EMBL" id="QHT75575.1"/>
    </source>
</evidence>
<dbReference type="GO" id="GO:0016567">
    <property type="term" value="P:protein ubiquitination"/>
    <property type="evidence" value="ECO:0007669"/>
    <property type="project" value="InterPro"/>
</dbReference>
<dbReference type="GO" id="GO:0008270">
    <property type="term" value="F:zinc ion binding"/>
    <property type="evidence" value="ECO:0007669"/>
    <property type="project" value="UniProtKB-KW"/>
</dbReference>
<dbReference type="AlphaFoldDB" id="A0A6C0H610"/>
<name>A0A6C0H610_9ZZZZ</name>
<evidence type="ECO:0000256" key="3">
    <source>
        <dbReference type="ARBA" id="ARBA00022737"/>
    </source>
</evidence>
<dbReference type="Gene3D" id="1.20.120.1750">
    <property type="match status" value="1"/>
</dbReference>
<reference evidence="8" key="1">
    <citation type="journal article" date="2020" name="Nature">
        <title>Giant virus diversity and host interactions through global metagenomics.</title>
        <authorList>
            <person name="Schulz F."/>
            <person name="Roux S."/>
            <person name="Paez-Espino D."/>
            <person name="Jungbluth S."/>
            <person name="Walsh D.A."/>
            <person name="Denef V.J."/>
            <person name="McMahon K.D."/>
            <person name="Konstantinidis K.T."/>
            <person name="Eloe-Fadrosh E.A."/>
            <person name="Kyrpides N.C."/>
            <person name="Woyke T."/>
        </authorList>
    </citation>
    <scope>NUCLEOTIDE SEQUENCE</scope>
    <source>
        <strain evidence="8">GVMAG-M-3300023179-71</strain>
    </source>
</reference>
<dbReference type="EMBL" id="MN739879">
    <property type="protein sequence ID" value="QHT75575.1"/>
    <property type="molecule type" value="Genomic_DNA"/>
</dbReference>
<keyword evidence="5" id="KW-0833">Ubl conjugation pathway</keyword>
<evidence type="ECO:0000256" key="1">
    <source>
        <dbReference type="ARBA" id="ARBA00022679"/>
    </source>
</evidence>
<evidence type="ECO:0000259" key="7">
    <source>
        <dbReference type="PROSITE" id="PS51873"/>
    </source>
</evidence>